<dbReference type="HAMAP" id="MF_01216">
    <property type="entry name" value="Azoreductase_type1"/>
    <property type="match status" value="1"/>
</dbReference>
<sequence>MAHLLHIDSSIQGERSVSRRLTAHAADRWRATHPGGTVTHRDLGAEPLPHLDAESGTARMVAAEARTAAQQASFELSVQLIDEIKRADTVLLGLPLYNFGAPSSVHSWVDHLIAPGLSIDHETGQGLLGDVDFVVLTSRGGGYGPGTPREGWDHAIAWLPHAVSLTGLRPRFITAELTMADVNPAMADLRPLAAESLRRALAEIDGLWSADENAA</sequence>
<dbReference type="InterPro" id="IPR050104">
    <property type="entry name" value="FMN-dep_NADH:Q_OxRdtase_AzoR1"/>
</dbReference>
<evidence type="ECO:0000313" key="8">
    <source>
        <dbReference type="EMBL" id="SEH52580.1"/>
    </source>
</evidence>
<comment type="catalytic activity">
    <reaction evidence="5">
        <text>N,N-dimethyl-1,4-phenylenediamine + anthranilate + 2 NAD(+) = 2-(4-dimethylaminophenyl)diazenylbenzoate + 2 NADH + 2 H(+)</text>
        <dbReference type="Rhea" id="RHEA:55872"/>
        <dbReference type="ChEBI" id="CHEBI:15378"/>
        <dbReference type="ChEBI" id="CHEBI:15783"/>
        <dbReference type="ChEBI" id="CHEBI:16567"/>
        <dbReference type="ChEBI" id="CHEBI:57540"/>
        <dbReference type="ChEBI" id="CHEBI:57945"/>
        <dbReference type="ChEBI" id="CHEBI:71579"/>
        <dbReference type="EC" id="1.7.1.17"/>
    </reaction>
    <physiologicalReaction direction="right-to-left" evidence="5">
        <dbReference type="Rhea" id="RHEA:55874"/>
    </physiologicalReaction>
</comment>
<dbReference type="EMBL" id="LT629971">
    <property type="protein sequence ID" value="SEH52580.1"/>
    <property type="molecule type" value="Genomic_DNA"/>
</dbReference>
<dbReference type="GO" id="GO:0016652">
    <property type="term" value="F:oxidoreductase activity, acting on NAD(P)H as acceptor"/>
    <property type="evidence" value="ECO:0007669"/>
    <property type="project" value="UniProtKB-UniRule"/>
</dbReference>
<dbReference type="InterPro" id="IPR029039">
    <property type="entry name" value="Flavoprotein-like_sf"/>
</dbReference>
<feature type="binding site" evidence="6">
    <location>
        <begin position="138"/>
        <end position="141"/>
    </location>
    <ligand>
        <name>FMN</name>
        <dbReference type="ChEBI" id="CHEBI:58210"/>
    </ligand>
</feature>
<evidence type="ECO:0000259" key="7">
    <source>
        <dbReference type="Pfam" id="PF02525"/>
    </source>
</evidence>
<reference evidence="9" key="1">
    <citation type="submission" date="2016-10" db="EMBL/GenBank/DDBJ databases">
        <authorList>
            <person name="Varghese N."/>
            <person name="Submissions S."/>
        </authorList>
    </citation>
    <scope>NUCLEOTIDE SEQUENCE [LARGE SCALE GENOMIC DNA]</scope>
    <source>
        <strain evidence="9">DSM 45405</strain>
    </source>
</reference>
<dbReference type="AlphaFoldDB" id="A0A1H6J190"/>
<accession>A0A1H6J190</accession>
<comment type="cofactor">
    <cofactor evidence="6">
        <name>FMN</name>
        <dbReference type="ChEBI" id="CHEBI:58210"/>
    </cofactor>
    <text evidence="6">Binds 1 FMN per subunit.</text>
</comment>
<dbReference type="Pfam" id="PF02525">
    <property type="entry name" value="Flavodoxin_2"/>
    <property type="match status" value="1"/>
</dbReference>
<keyword evidence="4 6" id="KW-0520">NAD</keyword>
<evidence type="ECO:0000313" key="9">
    <source>
        <dbReference type="Proteomes" id="UP000182915"/>
    </source>
</evidence>
<gene>
    <name evidence="6" type="primary">azoR</name>
    <name evidence="8" type="ORF">SAMN04489835_0961</name>
</gene>
<keyword evidence="1 6" id="KW-0285">Flavoprotein</keyword>
<evidence type="ECO:0000256" key="2">
    <source>
        <dbReference type="ARBA" id="ARBA00022643"/>
    </source>
</evidence>
<comment type="catalytic activity">
    <reaction evidence="6">
        <text>2 a quinone + NADH + H(+) = 2 a 1,4-benzosemiquinone + NAD(+)</text>
        <dbReference type="Rhea" id="RHEA:65952"/>
        <dbReference type="ChEBI" id="CHEBI:15378"/>
        <dbReference type="ChEBI" id="CHEBI:57540"/>
        <dbReference type="ChEBI" id="CHEBI:57945"/>
        <dbReference type="ChEBI" id="CHEBI:132124"/>
        <dbReference type="ChEBI" id="CHEBI:134225"/>
    </reaction>
</comment>
<dbReference type="GO" id="GO:0016655">
    <property type="term" value="F:oxidoreductase activity, acting on NAD(P)H, quinone or similar compound as acceptor"/>
    <property type="evidence" value="ECO:0007669"/>
    <property type="project" value="InterPro"/>
</dbReference>
<evidence type="ECO:0000256" key="1">
    <source>
        <dbReference type="ARBA" id="ARBA00022630"/>
    </source>
</evidence>
<dbReference type="GO" id="GO:0009055">
    <property type="term" value="F:electron transfer activity"/>
    <property type="evidence" value="ECO:0007669"/>
    <property type="project" value="UniProtKB-UniRule"/>
</dbReference>
<dbReference type="STRING" id="370526.SAMN04489835_0961"/>
<comment type="caution">
    <text evidence="6">Lacks conserved residue(s) required for the propagation of feature annotation.</text>
</comment>
<dbReference type="RefSeq" id="WP_083406205.1">
    <property type="nucleotide sequence ID" value="NZ_LT629971.1"/>
</dbReference>
<dbReference type="InterPro" id="IPR023048">
    <property type="entry name" value="NADH:quinone_OxRdtase_FMN_depd"/>
</dbReference>
<keyword evidence="2 6" id="KW-0288">FMN</keyword>
<proteinExistence type="inferred from homology"/>
<dbReference type="PANTHER" id="PTHR43741:SF4">
    <property type="entry name" value="FMN-DEPENDENT NADH:QUINONE OXIDOREDUCTASE"/>
    <property type="match status" value="1"/>
</dbReference>
<comment type="function">
    <text evidence="6">Also exhibits azoreductase activity. Catalyzes the reductive cleavage of the azo bond in aromatic azo compounds to the corresponding amines.</text>
</comment>
<dbReference type="InterPro" id="IPR003680">
    <property type="entry name" value="Flavodoxin_fold"/>
</dbReference>
<feature type="binding site" evidence="6">
    <location>
        <begin position="16"/>
        <end position="18"/>
    </location>
    <ligand>
        <name>FMN</name>
        <dbReference type="ChEBI" id="CHEBI:58210"/>
    </ligand>
</feature>
<dbReference type="EC" id="1.7.1.17" evidence="6"/>
<keyword evidence="3 6" id="KW-0560">Oxidoreductase</keyword>
<name>A0A1H6J190_MYCRU</name>
<evidence type="ECO:0000256" key="6">
    <source>
        <dbReference type="HAMAP-Rule" id="MF_01216"/>
    </source>
</evidence>
<comment type="function">
    <text evidence="6">Quinone reductase that provides resistance to thiol-specific stress caused by electrophilic quinones.</text>
</comment>
<comment type="subunit">
    <text evidence="6">Homodimer.</text>
</comment>
<feature type="binding site" evidence="6">
    <location>
        <position position="10"/>
    </location>
    <ligand>
        <name>FMN</name>
        <dbReference type="ChEBI" id="CHEBI:58210"/>
    </ligand>
</feature>
<evidence type="ECO:0000256" key="4">
    <source>
        <dbReference type="ARBA" id="ARBA00023027"/>
    </source>
</evidence>
<evidence type="ECO:0000256" key="5">
    <source>
        <dbReference type="ARBA" id="ARBA00048542"/>
    </source>
</evidence>
<dbReference type="EC" id="1.6.5.-" evidence="6"/>
<feature type="domain" description="Flavodoxin-like fold" evidence="7">
    <location>
        <begin position="3"/>
        <end position="170"/>
    </location>
</feature>
<comment type="similarity">
    <text evidence="6">Belongs to the azoreductase type 1 family.</text>
</comment>
<dbReference type="PANTHER" id="PTHR43741">
    <property type="entry name" value="FMN-DEPENDENT NADH-AZOREDUCTASE 1"/>
    <property type="match status" value="1"/>
</dbReference>
<dbReference type="SUPFAM" id="SSF52218">
    <property type="entry name" value="Flavoproteins"/>
    <property type="match status" value="1"/>
</dbReference>
<dbReference type="OrthoDB" id="9805013at2"/>
<evidence type="ECO:0000256" key="3">
    <source>
        <dbReference type="ARBA" id="ARBA00023002"/>
    </source>
</evidence>
<dbReference type="GO" id="GO:0010181">
    <property type="term" value="F:FMN binding"/>
    <property type="evidence" value="ECO:0007669"/>
    <property type="project" value="UniProtKB-UniRule"/>
</dbReference>
<dbReference type="Proteomes" id="UP000182915">
    <property type="component" value="Chromosome I"/>
</dbReference>
<keyword evidence="9" id="KW-1185">Reference proteome</keyword>
<protein>
    <recommendedName>
        <fullName evidence="6">FMN dependent NADH:quinone oxidoreductase</fullName>
        <ecNumber evidence="6">1.6.5.-</ecNumber>
    </recommendedName>
    <alternativeName>
        <fullName evidence="6">Azo-dye reductase</fullName>
    </alternativeName>
    <alternativeName>
        <fullName evidence="6">FMN-dependent NADH-azo compound oxidoreductase</fullName>
    </alternativeName>
    <alternativeName>
        <fullName evidence="6">FMN-dependent NADH-azoreductase</fullName>
        <ecNumber evidence="6">1.7.1.17</ecNumber>
    </alternativeName>
</protein>
<dbReference type="Gene3D" id="3.40.50.360">
    <property type="match status" value="1"/>
</dbReference>
<organism evidence="8 9">
    <name type="scientific">Mycolicibacterium rutilum</name>
    <name type="common">Mycobacterium rutilum</name>
    <dbReference type="NCBI Taxonomy" id="370526"/>
    <lineage>
        <taxon>Bacteria</taxon>
        <taxon>Bacillati</taxon>
        <taxon>Actinomycetota</taxon>
        <taxon>Actinomycetes</taxon>
        <taxon>Mycobacteriales</taxon>
        <taxon>Mycobacteriaceae</taxon>
        <taxon>Mycolicibacterium</taxon>
    </lineage>
</organism>